<evidence type="ECO:0000256" key="1">
    <source>
        <dbReference type="SAM" id="MobiDB-lite"/>
    </source>
</evidence>
<evidence type="ECO:0000313" key="2">
    <source>
        <dbReference type="Proteomes" id="UP000515123"/>
    </source>
</evidence>
<name>A0A6P5FNU6_ANACO</name>
<dbReference type="Proteomes" id="UP000515123">
    <property type="component" value="Linkage group 8"/>
</dbReference>
<dbReference type="RefSeq" id="XP_020094765.1">
    <property type="nucleotide sequence ID" value="XM_020239176.1"/>
</dbReference>
<sequence length="110" mass="12507">MEAETGEFTFMNGVMVARNALPRIQTRGGGDAKSKKEENDNGMCHDDSGPTVKAQTIDELHSLQRKRSAPTTPRRRRHRVRHHLRGGPREDPAPIHQVKIRFNPFFPLDV</sequence>
<feature type="compositionally biased region" description="Basic and acidic residues" evidence="1">
    <location>
        <begin position="30"/>
        <end position="48"/>
    </location>
</feature>
<proteinExistence type="predicted"/>
<organism evidence="4">
    <name type="scientific">Ananas comosus</name>
    <name type="common">Pineapple</name>
    <name type="synonym">Ananas ananas</name>
    <dbReference type="NCBI Taxonomy" id="4615"/>
    <lineage>
        <taxon>Eukaryota</taxon>
        <taxon>Viridiplantae</taxon>
        <taxon>Streptophyta</taxon>
        <taxon>Embryophyta</taxon>
        <taxon>Tracheophyta</taxon>
        <taxon>Spermatophyta</taxon>
        <taxon>Magnoliopsida</taxon>
        <taxon>Liliopsida</taxon>
        <taxon>Poales</taxon>
        <taxon>Bromeliaceae</taxon>
        <taxon>Bromelioideae</taxon>
        <taxon>Ananas</taxon>
    </lineage>
</organism>
<evidence type="ECO:0000313" key="4">
    <source>
        <dbReference type="RefSeq" id="XP_020094765.1"/>
    </source>
</evidence>
<gene>
    <name evidence="3 4" type="primary">LOC109714503</name>
</gene>
<protein>
    <submittedName>
        <fullName evidence="3 4">Phosphoenolpyruvate carboxykinase (ATP)-like</fullName>
    </submittedName>
</protein>
<feature type="region of interest" description="Disordered" evidence="1">
    <location>
        <begin position="22"/>
        <end position="96"/>
    </location>
</feature>
<evidence type="ECO:0000313" key="3">
    <source>
        <dbReference type="RefSeq" id="XP_020094764.1"/>
    </source>
</evidence>
<dbReference type="AlphaFoldDB" id="A0A6P5FNU6"/>
<dbReference type="RefSeq" id="XP_020094764.1">
    <property type="nucleotide sequence ID" value="XM_020239175.1"/>
</dbReference>
<feature type="compositionally biased region" description="Basic residues" evidence="1">
    <location>
        <begin position="63"/>
        <end position="86"/>
    </location>
</feature>
<dbReference type="GeneID" id="109714503"/>
<reference evidence="2" key="1">
    <citation type="journal article" date="2015" name="Nat. Genet.">
        <title>The pineapple genome and the evolution of CAM photosynthesis.</title>
        <authorList>
            <person name="Ming R."/>
            <person name="VanBuren R."/>
            <person name="Wai C.M."/>
            <person name="Tang H."/>
            <person name="Schatz M.C."/>
            <person name="Bowers J.E."/>
            <person name="Lyons E."/>
            <person name="Wang M.L."/>
            <person name="Chen J."/>
            <person name="Biggers E."/>
            <person name="Zhang J."/>
            <person name="Huang L."/>
            <person name="Zhang L."/>
            <person name="Miao W."/>
            <person name="Zhang J."/>
            <person name="Ye Z."/>
            <person name="Miao C."/>
            <person name="Lin Z."/>
            <person name="Wang H."/>
            <person name="Zhou H."/>
            <person name="Yim W.C."/>
            <person name="Priest H.D."/>
            <person name="Zheng C."/>
            <person name="Woodhouse M."/>
            <person name="Edger P.P."/>
            <person name="Guyot R."/>
            <person name="Guo H.B."/>
            <person name="Guo H."/>
            <person name="Zheng G."/>
            <person name="Singh R."/>
            <person name="Sharma A."/>
            <person name="Min X."/>
            <person name="Zheng Y."/>
            <person name="Lee H."/>
            <person name="Gurtowski J."/>
            <person name="Sedlazeck F.J."/>
            <person name="Harkess A."/>
            <person name="McKain M.R."/>
            <person name="Liao Z."/>
            <person name="Fang J."/>
            <person name="Liu J."/>
            <person name="Zhang X."/>
            <person name="Zhang Q."/>
            <person name="Hu W."/>
            <person name="Qin Y."/>
            <person name="Wang K."/>
            <person name="Chen L.Y."/>
            <person name="Shirley N."/>
            <person name="Lin Y.R."/>
            <person name="Liu L.Y."/>
            <person name="Hernandez A.G."/>
            <person name="Wright C.L."/>
            <person name="Bulone V."/>
            <person name="Tuskan G.A."/>
            <person name="Heath K."/>
            <person name="Zee F."/>
            <person name="Moore P.H."/>
            <person name="Sunkar R."/>
            <person name="Leebens-Mack J.H."/>
            <person name="Mockler T."/>
            <person name="Bennetzen J.L."/>
            <person name="Freeling M."/>
            <person name="Sankoff D."/>
            <person name="Paterson A.H."/>
            <person name="Zhu X."/>
            <person name="Yang X."/>
            <person name="Smith J.A."/>
            <person name="Cushman J.C."/>
            <person name="Paull R.E."/>
            <person name="Yu Q."/>
        </authorList>
    </citation>
    <scope>NUCLEOTIDE SEQUENCE [LARGE SCALE GENOMIC DNA]</scope>
    <source>
        <strain evidence="2">cv. F153</strain>
    </source>
</reference>
<dbReference type="OrthoDB" id="1729395at2759"/>
<keyword evidence="2" id="KW-1185">Reference proteome</keyword>
<accession>A0A6P5FNU6</accession>
<reference evidence="3 4" key="2">
    <citation type="submission" date="2025-04" db="UniProtKB">
        <authorList>
            <consortium name="RefSeq"/>
        </authorList>
    </citation>
    <scope>IDENTIFICATION</scope>
    <source>
        <tissue evidence="3 4">Leaf</tissue>
    </source>
</reference>